<dbReference type="Gene3D" id="1.20.140.10">
    <property type="entry name" value="Butyryl-CoA Dehydrogenase, subunit A, domain 3"/>
    <property type="match status" value="1"/>
</dbReference>
<evidence type="ECO:0000313" key="10">
    <source>
        <dbReference type="EMBL" id="RKF23080.1"/>
    </source>
</evidence>
<dbReference type="Proteomes" id="UP000284395">
    <property type="component" value="Unassembled WGS sequence"/>
</dbReference>
<comment type="caution">
    <text evidence="10">The sequence shown here is derived from an EMBL/GenBank/DDBJ whole genome shotgun (WGS) entry which is preliminary data.</text>
</comment>
<dbReference type="EMBL" id="RAPF01000001">
    <property type="protein sequence ID" value="RKF23080.1"/>
    <property type="molecule type" value="Genomic_DNA"/>
</dbReference>
<dbReference type="Pfam" id="PF00441">
    <property type="entry name" value="Acyl-CoA_dh_1"/>
    <property type="match status" value="1"/>
</dbReference>
<feature type="domain" description="Acyl-CoA dehydrogenase/oxidase N-terminal" evidence="8">
    <location>
        <begin position="36"/>
        <end position="153"/>
    </location>
</feature>
<feature type="domain" description="Acyl-CoA dehydrogenase/oxidase C-terminal" evidence="6">
    <location>
        <begin position="291"/>
        <end position="454"/>
    </location>
</feature>
<organism evidence="10 11">
    <name type="scientific">Altericroceibacterium spongiae</name>
    <dbReference type="NCBI Taxonomy" id="2320269"/>
    <lineage>
        <taxon>Bacteria</taxon>
        <taxon>Pseudomonadati</taxon>
        <taxon>Pseudomonadota</taxon>
        <taxon>Alphaproteobacteria</taxon>
        <taxon>Sphingomonadales</taxon>
        <taxon>Erythrobacteraceae</taxon>
        <taxon>Altericroceibacterium</taxon>
    </lineage>
</organism>
<dbReference type="Gene3D" id="1.10.540.10">
    <property type="entry name" value="Acyl-CoA dehydrogenase/oxidase, N-terminal domain"/>
    <property type="match status" value="1"/>
</dbReference>
<gene>
    <name evidence="10" type="ORF">D6851_00845</name>
</gene>
<keyword evidence="3 5" id="KW-0285">Flavoprotein</keyword>
<dbReference type="InterPro" id="IPR009100">
    <property type="entry name" value="AcylCoA_DH/oxidase_NM_dom_sf"/>
</dbReference>
<reference evidence="10 11" key="1">
    <citation type="submission" date="2018-09" db="EMBL/GenBank/DDBJ databases">
        <title>Altererythrobacter spongiae sp. nov., isolated from a marine sponge.</title>
        <authorList>
            <person name="Zhuang L."/>
            <person name="Luo L."/>
        </authorList>
    </citation>
    <scope>NUCLEOTIDE SEQUENCE [LARGE SCALE GENOMIC DNA]</scope>
    <source>
        <strain evidence="10 11">HN-Y73</strain>
    </source>
</reference>
<dbReference type="Gene3D" id="2.40.110.10">
    <property type="entry name" value="Butyryl-CoA Dehydrogenase, subunit A, domain 2"/>
    <property type="match status" value="1"/>
</dbReference>
<comment type="similarity">
    <text evidence="2 5">Belongs to the acyl-CoA dehydrogenase family.</text>
</comment>
<dbReference type="InterPro" id="IPR013786">
    <property type="entry name" value="AcylCoA_DH/ox_N"/>
</dbReference>
<dbReference type="PANTHER" id="PTHR42803:SF3">
    <property type="entry name" value="ACYL-COA DEHYDROGENASE-RELATED"/>
    <property type="match status" value="1"/>
</dbReference>
<dbReference type="SUPFAM" id="SSF47203">
    <property type="entry name" value="Acyl-CoA dehydrogenase C-terminal domain-like"/>
    <property type="match status" value="1"/>
</dbReference>
<dbReference type="InterPro" id="IPR025878">
    <property type="entry name" value="Acyl-CoA_dh-like_C_dom"/>
</dbReference>
<evidence type="ECO:0000259" key="8">
    <source>
        <dbReference type="Pfam" id="PF02771"/>
    </source>
</evidence>
<dbReference type="Pfam" id="PF12806">
    <property type="entry name" value="Acyl-CoA_dh_C"/>
    <property type="match status" value="1"/>
</dbReference>
<evidence type="ECO:0000259" key="6">
    <source>
        <dbReference type="Pfam" id="PF00441"/>
    </source>
</evidence>
<evidence type="ECO:0000256" key="4">
    <source>
        <dbReference type="ARBA" id="ARBA00022827"/>
    </source>
</evidence>
<dbReference type="SUPFAM" id="SSF56645">
    <property type="entry name" value="Acyl-CoA dehydrogenase NM domain-like"/>
    <property type="match status" value="1"/>
</dbReference>
<evidence type="ECO:0000256" key="2">
    <source>
        <dbReference type="ARBA" id="ARBA00009347"/>
    </source>
</evidence>
<dbReference type="GO" id="GO:0050660">
    <property type="term" value="F:flavin adenine dinucleotide binding"/>
    <property type="evidence" value="ECO:0007669"/>
    <property type="project" value="InterPro"/>
</dbReference>
<evidence type="ECO:0000256" key="3">
    <source>
        <dbReference type="ARBA" id="ARBA00022630"/>
    </source>
</evidence>
<evidence type="ECO:0000259" key="9">
    <source>
        <dbReference type="Pfam" id="PF12806"/>
    </source>
</evidence>
<keyword evidence="4 5" id="KW-0274">FAD</keyword>
<dbReference type="RefSeq" id="WP_120322984.1">
    <property type="nucleotide sequence ID" value="NZ_RAPF01000001.1"/>
</dbReference>
<evidence type="ECO:0000256" key="1">
    <source>
        <dbReference type="ARBA" id="ARBA00001974"/>
    </source>
</evidence>
<evidence type="ECO:0000313" key="11">
    <source>
        <dbReference type="Proteomes" id="UP000284395"/>
    </source>
</evidence>
<dbReference type="InterPro" id="IPR037069">
    <property type="entry name" value="AcylCoA_DH/ox_N_sf"/>
</dbReference>
<feature type="domain" description="Acyl-CoA oxidase/dehydrogenase middle" evidence="7">
    <location>
        <begin position="159"/>
        <end position="269"/>
    </location>
</feature>
<evidence type="ECO:0000259" key="7">
    <source>
        <dbReference type="Pfam" id="PF02770"/>
    </source>
</evidence>
<feature type="domain" description="Acetyl-CoA dehydrogenase-like C-terminal" evidence="9">
    <location>
        <begin position="474"/>
        <end position="598"/>
    </location>
</feature>
<keyword evidence="5" id="KW-0560">Oxidoreductase</keyword>
<dbReference type="InterPro" id="IPR036250">
    <property type="entry name" value="AcylCo_DH-like_C"/>
</dbReference>
<dbReference type="InterPro" id="IPR046373">
    <property type="entry name" value="Acyl-CoA_Oxase/DH_mid-dom_sf"/>
</dbReference>
<protein>
    <submittedName>
        <fullName evidence="10">Acyl-CoA dehydrogenase</fullName>
    </submittedName>
</protein>
<dbReference type="InterPro" id="IPR052166">
    <property type="entry name" value="Diverse_Acyl-CoA_DH"/>
</dbReference>
<dbReference type="AlphaFoldDB" id="A0A420ER08"/>
<dbReference type="PANTHER" id="PTHR42803">
    <property type="entry name" value="ACYL-COA DEHYDROGENASE"/>
    <property type="match status" value="1"/>
</dbReference>
<dbReference type="InterPro" id="IPR009075">
    <property type="entry name" value="AcylCo_DH/oxidase_C"/>
</dbReference>
<dbReference type="Pfam" id="PF02771">
    <property type="entry name" value="Acyl-CoA_dh_N"/>
    <property type="match status" value="1"/>
</dbReference>
<dbReference type="OrthoDB" id="9807883at2"/>
<accession>A0A420ER08</accession>
<dbReference type="InterPro" id="IPR006091">
    <property type="entry name" value="Acyl-CoA_Oxase/DH_mid-dom"/>
</dbReference>
<name>A0A420ER08_9SPHN</name>
<dbReference type="Pfam" id="PF02770">
    <property type="entry name" value="Acyl-CoA_dh_M"/>
    <property type="match status" value="1"/>
</dbReference>
<sequence>MIVDQRDFQFLLSWLDLPLLLQRPRFDHCGEDDIVSILETAARISEYELAPHLRAADTTEPHLDANGEVTVLDDVSKAVRTMADAGMFASAFDMEYGGLQLPHIVHTAALGLLMAGNLSTASFQLLTFGNAQALCAHASPAQQAAFAEPQIVGEMMGTMCLSEPHAGSSLGDIRTRALPDGDDELGRRFRIFGNKMWISGGDHNVTENIVHLVLAKVPDEDGNLRPGSKGISLFIVPKILPDGQRNDITVAGLNHKMGYRGIPNCALNFGEGKCKPDDVAGAIGWLVGNIGQGLPQMFHMMNEARISVGLAGAMLACRGYQMSLDYARDRRQGRHLAGGEGPQVPIIEHADVRRMLLTQRAISQGAAALVLYSARLVDEQKSIGNEAQRAEAAKKLALITPVTKTWPSEWAQVSLHHALQIHGGAGYTRDFEVELLYRDNRLNPIHEGTTGIQGIDLVGRKIRRDGGASFAMLAQDIRATIEKAGAHRLLTSSANMLTQALAATESAVTTLLAENDDKRAIAHGTPFLFGFGHLVVGWLWLDQALYAASLSPDQEGSHSTNFLDGRVSACRFFAETELPKVEVWLQAVVAGSDLVLSIPTDQF</sequence>
<dbReference type="GO" id="GO:0016627">
    <property type="term" value="F:oxidoreductase activity, acting on the CH-CH group of donors"/>
    <property type="evidence" value="ECO:0007669"/>
    <property type="project" value="InterPro"/>
</dbReference>
<keyword evidence="11" id="KW-1185">Reference proteome</keyword>
<evidence type="ECO:0000256" key="5">
    <source>
        <dbReference type="RuleBase" id="RU362125"/>
    </source>
</evidence>
<comment type="cofactor">
    <cofactor evidence="1 5">
        <name>FAD</name>
        <dbReference type="ChEBI" id="CHEBI:57692"/>
    </cofactor>
</comment>
<proteinExistence type="inferred from homology"/>